<evidence type="ECO:0000313" key="3">
    <source>
        <dbReference type="Proteomes" id="UP000177622"/>
    </source>
</evidence>
<dbReference type="PANTHER" id="PTHR31126:SF73">
    <property type="entry name" value="TYROSINE SPECIFIC PROTEIN PHOSPHATASES DOMAIN-CONTAINING PROTEIN"/>
    <property type="match status" value="1"/>
</dbReference>
<organism evidence="2 3">
    <name type="scientific">Penicillium arizonense</name>
    <dbReference type="NCBI Taxonomy" id="1835702"/>
    <lineage>
        <taxon>Eukaryota</taxon>
        <taxon>Fungi</taxon>
        <taxon>Dikarya</taxon>
        <taxon>Ascomycota</taxon>
        <taxon>Pezizomycotina</taxon>
        <taxon>Eurotiomycetes</taxon>
        <taxon>Eurotiomycetidae</taxon>
        <taxon>Eurotiales</taxon>
        <taxon>Aspergillaceae</taxon>
        <taxon>Penicillium</taxon>
    </lineage>
</organism>
<dbReference type="Proteomes" id="UP000177622">
    <property type="component" value="Unassembled WGS sequence"/>
</dbReference>
<dbReference type="STRING" id="1835702.A0A1F5L8F7"/>
<dbReference type="Pfam" id="PF13350">
    <property type="entry name" value="Y_phosphatase3"/>
    <property type="match status" value="1"/>
</dbReference>
<keyword evidence="3" id="KW-1185">Reference proteome</keyword>
<sequence length="285" mass="31438">MLDTENIQKVLNTDISTPIPEPMVTKITSLPPFIDIPGVQNFRDLSHDDNKLRPGYVYRSGNLSDVMDSGKAIIASELGITTIFDLRNEGERLKAPPPSLPGVDTIWVPYGARPATLNLRDFVGEDKGATGFVKMYSGILEAAVPGFTEVFKHIRDNPNDPFIFHCSAGKDRTGVLSSLILLLIGRPHEEIINDYILTRVGLESARKNLMEAFALNMDSDEVDISQLSPEALGMLELCGVRASVMEAFLNSFENQYEKGVEGYLTRRLGFSANDVSTMRKNLTAV</sequence>
<dbReference type="RefSeq" id="XP_022484787.1">
    <property type="nucleotide sequence ID" value="XM_022635341.1"/>
</dbReference>
<gene>
    <name evidence="2" type="ORF">PENARI_c022G03128</name>
</gene>
<feature type="domain" description="Tyrosine specific protein phosphatases" evidence="1">
    <location>
        <begin position="145"/>
        <end position="210"/>
    </location>
</feature>
<comment type="caution">
    <text evidence="2">The sequence shown here is derived from an EMBL/GenBank/DDBJ whole genome shotgun (WGS) entry which is preliminary data.</text>
</comment>
<evidence type="ECO:0000259" key="1">
    <source>
        <dbReference type="PROSITE" id="PS50056"/>
    </source>
</evidence>
<proteinExistence type="predicted"/>
<dbReference type="OrthoDB" id="449382at2759"/>
<reference evidence="2 3" key="1">
    <citation type="journal article" date="2016" name="Sci. Rep.">
        <title>Penicillium arizonense, a new, genome sequenced fungal species, reveals a high chemical diversity in secreted metabolites.</title>
        <authorList>
            <person name="Grijseels S."/>
            <person name="Nielsen J.C."/>
            <person name="Randelovic M."/>
            <person name="Nielsen J."/>
            <person name="Nielsen K.F."/>
            <person name="Workman M."/>
            <person name="Frisvad J.C."/>
        </authorList>
    </citation>
    <scope>NUCLEOTIDE SEQUENCE [LARGE SCALE GENOMIC DNA]</scope>
    <source>
        <strain evidence="2 3">CBS 141311</strain>
    </source>
</reference>
<dbReference type="InterPro" id="IPR016130">
    <property type="entry name" value="Tyr_Pase_AS"/>
</dbReference>
<dbReference type="Gene3D" id="3.90.190.10">
    <property type="entry name" value="Protein tyrosine phosphatase superfamily"/>
    <property type="match status" value="1"/>
</dbReference>
<name>A0A1F5L8F7_PENAI</name>
<protein>
    <recommendedName>
        <fullName evidence="1">Tyrosine specific protein phosphatases domain-containing protein</fullName>
    </recommendedName>
</protein>
<dbReference type="InterPro" id="IPR000387">
    <property type="entry name" value="Tyr_Pase_dom"/>
</dbReference>
<dbReference type="GO" id="GO:0004721">
    <property type="term" value="F:phosphoprotein phosphatase activity"/>
    <property type="evidence" value="ECO:0007669"/>
    <property type="project" value="InterPro"/>
</dbReference>
<dbReference type="GeneID" id="34580075"/>
<dbReference type="PROSITE" id="PS00383">
    <property type="entry name" value="TYR_PHOSPHATASE_1"/>
    <property type="match status" value="1"/>
</dbReference>
<accession>A0A1F5L8F7</accession>
<dbReference type="InterPro" id="IPR026893">
    <property type="entry name" value="Tyr/Ser_Pase_IphP-type"/>
</dbReference>
<evidence type="ECO:0000313" key="2">
    <source>
        <dbReference type="EMBL" id="OGE49336.1"/>
    </source>
</evidence>
<dbReference type="PROSITE" id="PS50056">
    <property type="entry name" value="TYR_PHOSPHATASE_2"/>
    <property type="match status" value="1"/>
</dbReference>
<dbReference type="AlphaFoldDB" id="A0A1F5L8F7"/>
<dbReference type="InterPro" id="IPR029021">
    <property type="entry name" value="Prot-tyrosine_phosphatase-like"/>
</dbReference>
<dbReference type="EMBL" id="LXJU01000022">
    <property type="protein sequence ID" value="OGE49336.1"/>
    <property type="molecule type" value="Genomic_DNA"/>
</dbReference>
<dbReference type="SUPFAM" id="SSF52799">
    <property type="entry name" value="(Phosphotyrosine protein) phosphatases II"/>
    <property type="match status" value="1"/>
</dbReference>
<dbReference type="PANTHER" id="PTHR31126">
    <property type="entry name" value="TYROSINE-PROTEIN PHOSPHATASE"/>
    <property type="match status" value="1"/>
</dbReference>